<keyword evidence="1" id="KW-0175">Coiled coil</keyword>
<organism evidence="2 3">
    <name type="scientific">Stephania japonica</name>
    <dbReference type="NCBI Taxonomy" id="461633"/>
    <lineage>
        <taxon>Eukaryota</taxon>
        <taxon>Viridiplantae</taxon>
        <taxon>Streptophyta</taxon>
        <taxon>Embryophyta</taxon>
        <taxon>Tracheophyta</taxon>
        <taxon>Spermatophyta</taxon>
        <taxon>Magnoliopsida</taxon>
        <taxon>Ranunculales</taxon>
        <taxon>Menispermaceae</taxon>
        <taxon>Menispermoideae</taxon>
        <taxon>Cissampelideae</taxon>
        <taxon>Stephania</taxon>
    </lineage>
</organism>
<dbReference type="PANTHER" id="PTHR31342">
    <property type="entry name" value="PROTEIN CHUP1, CHLOROPLASTIC"/>
    <property type="match status" value="1"/>
</dbReference>
<dbReference type="PANTHER" id="PTHR31342:SF43">
    <property type="entry name" value="F11A17.16"/>
    <property type="match status" value="1"/>
</dbReference>
<evidence type="ECO:0000256" key="1">
    <source>
        <dbReference type="ARBA" id="ARBA00023054"/>
    </source>
</evidence>
<gene>
    <name evidence="2" type="ORF">Sjap_002880</name>
</gene>
<accession>A0AAP0KQB7</accession>
<name>A0AAP0KQB7_9MAGN</name>
<protein>
    <submittedName>
        <fullName evidence="2">Uncharacterized protein</fullName>
    </submittedName>
</protein>
<evidence type="ECO:0000313" key="3">
    <source>
        <dbReference type="Proteomes" id="UP001417504"/>
    </source>
</evidence>
<dbReference type="EMBL" id="JBBNAE010000001">
    <property type="protein sequence ID" value="KAK9155400.1"/>
    <property type="molecule type" value="Genomic_DNA"/>
</dbReference>
<dbReference type="InterPro" id="IPR040265">
    <property type="entry name" value="CHUP1/IPGA1-like"/>
</dbReference>
<dbReference type="Proteomes" id="UP001417504">
    <property type="component" value="Unassembled WGS sequence"/>
</dbReference>
<dbReference type="GO" id="GO:0055028">
    <property type="term" value="C:cortical microtubule"/>
    <property type="evidence" value="ECO:0007669"/>
    <property type="project" value="TreeGrafter"/>
</dbReference>
<proteinExistence type="predicted"/>
<sequence>MQLRVEFGFDPIFFEEDFENFDEEPKFDSDGYDFVEDKLVFGDDSLVIEVVLLFEVPQELEEVVCDVDVNNDSLGLIAKAKVHKFATNDGICVDGYLHDFSSQNNVLFYLFKHVQTSCDDFIVKVEKTREGRYLLDLYHWLITQAHLLLDELVGELLRSETVNMVRSDLLNYFTTLDIDILCLREGAAINGDERARFEALEEERGIRGAEVSQKSEEQKEHQNHAYEPTKLGFFHVVAPPGTVNMWWFSVLIHAKMIHVWIGSDLVVFRVAETPEFALKVLIRKDVETKGNLIRSLFEKIRAAVFTDIEDADERDVLKHFNWPERKTDAMREAAIEYRDLKRLASEPRKFPIYDLVQGTLAVYLHFPTAIARKLEVKGSLPVVDVSKGASLLNEVKPANKVPLDCTFALAFGTNERGKTCYNLKGKLHLLRNALKKLRSKPKNSLAWLNLQDRIDNLSSELIFPSIDRRHQFSIDGEWNPSCNWRFFSTSYG</sequence>
<comment type="caution">
    <text evidence="2">The sequence shown here is derived from an EMBL/GenBank/DDBJ whole genome shotgun (WGS) entry which is preliminary data.</text>
</comment>
<keyword evidence="3" id="KW-1185">Reference proteome</keyword>
<dbReference type="AlphaFoldDB" id="A0AAP0KQB7"/>
<dbReference type="GO" id="GO:0072699">
    <property type="term" value="P:protein localization to cortical microtubule cytoskeleton"/>
    <property type="evidence" value="ECO:0007669"/>
    <property type="project" value="TreeGrafter"/>
</dbReference>
<reference evidence="2 3" key="1">
    <citation type="submission" date="2024-01" db="EMBL/GenBank/DDBJ databases">
        <title>Genome assemblies of Stephania.</title>
        <authorList>
            <person name="Yang L."/>
        </authorList>
    </citation>
    <scope>NUCLEOTIDE SEQUENCE [LARGE SCALE GENOMIC DNA]</scope>
    <source>
        <strain evidence="2">QJT</strain>
        <tissue evidence="2">Leaf</tissue>
    </source>
</reference>
<evidence type="ECO:0000313" key="2">
    <source>
        <dbReference type="EMBL" id="KAK9155400.1"/>
    </source>
</evidence>